<organism evidence="1 2">
    <name type="scientific">Limnobacter humi</name>
    <dbReference type="NCBI Taxonomy" id="1778671"/>
    <lineage>
        <taxon>Bacteria</taxon>
        <taxon>Pseudomonadati</taxon>
        <taxon>Pseudomonadota</taxon>
        <taxon>Betaproteobacteria</taxon>
        <taxon>Burkholderiales</taxon>
        <taxon>Burkholderiaceae</taxon>
        <taxon>Limnobacter</taxon>
    </lineage>
</organism>
<dbReference type="RefSeq" id="WP_256764653.1">
    <property type="nucleotide sequence ID" value="NZ_JANIGO010000003.1"/>
</dbReference>
<dbReference type="InterPro" id="IPR006311">
    <property type="entry name" value="TAT_signal"/>
</dbReference>
<evidence type="ECO:0000313" key="1">
    <source>
        <dbReference type="EMBL" id="MCQ8896861.1"/>
    </source>
</evidence>
<dbReference type="Pfam" id="PF07394">
    <property type="entry name" value="DUF1501"/>
    <property type="match status" value="1"/>
</dbReference>
<dbReference type="InterPro" id="IPR010869">
    <property type="entry name" value="DUF1501"/>
</dbReference>
<comment type="caution">
    <text evidence="1">The sequence shown here is derived from an EMBL/GenBank/DDBJ whole genome shotgun (WGS) entry which is preliminary data.</text>
</comment>
<gene>
    <name evidence="1" type="ORF">NQT62_10510</name>
</gene>
<evidence type="ECO:0000313" key="2">
    <source>
        <dbReference type="Proteomes" id="UP001204142"/>
    </source>
</evidence>
<dbReference type="Proteomes" id="UP001204142">
    <property type="component" value="Unassembled WGS sequence"/>
</dbReference>
<dbReference type="PANTHER" id="PTHR43737:SF1">
    <property type="entry name" value="DUF1501 DOMAIN-CONTAINING PROTEIN"/>
    <property type="match status" value="1"/>
</dbReference>
<sequence>MKLNQSESISRRAFLKRTAQLSATGLASPFLMTLAGMGEAAAATCTNGDYKALVCVFLHGGNDHANTLIPVDNVFYSKYQSIRPSVAIAQDALSSTTLNPSQSLPGGMRLALAPQMQALMPLFQMGRLGIQLNVGPLIEPTNLDTYTKRTVRLPPKLFSHNDQSSLWQSNMAEGGIAGWGGKMGDLMLSTNGGSSFTCISVSGNAVFLSGEKAISYQITPNGSIPIGPLDNISSSKACGQLLQKLITSGSSNYLEAYLNTVTSRSIAASGVFAGAFNPVNISTAFESGSSLASQLKAVARTIAGRATLGVKRQVFFVSLGGFDTHDNLKATHPELLRKLANALASFYEATVELGVADQVTTFTASDFGRTLATNGDGSDHGWGGHHFVLGGAVNGGGFYGQAADISRKDEQNIDGGRLIPTTSVDHMIANIAQWFGVSSDIIPLLAPHLKNFGGVGPSYFRCT</sequence>
<reference evidence="1 2" key="1">
    <citation type="submission" date="2022-07" db="EMBL/GenBank/DDBJ databases">
        <authorList>
            <person name="Xamxidin M."/>
            <person name="Wu M."/>
        </authorList>
    </citation>
    <scope>NUCLEOTIDE SEQUENCE [LARGE SCALE GENOMIC DNA]</scope>
    <source>
        <strain evidence="1 2">NBRC 111650</strain>
    </source>
</reference>
<dbReference type="PROSITE" id="PS51318">
    <property type="entry name" value="TAT"/>
    <property type="match status" value="1"/>
</dbReference>
<protein>
    <submittedName>
        <fullName evidence="1">DUF1501 domain-containing protein</fullName>
    </submittedName>
</protein>
<dbReference type="EMBL" id="JANIGO010000003">
    <property type="protein sequence ID" value="MCQ8896861.1"/>
    <property type="molecule type" value="Genomic_DNA"/>
</dbReference>
<keyword evidence="2" id="KW-1185">Reference proteome</keyword>
<name>A0ABT1WH71_9BURK</name>
<dbReference type="PANTHER" id="PTHR43737">
    <property type="entry name" value="BLL7424 PROTEIN"/>
    <property type="match status" value="1"/>
</dbReference>
<proteinExistence type="predicted"/>
<accession>A0ABT1WH71</accession>